<comment type="caution">
    <text evidence="1">The sequence shown here is derived from an EMBL/GenBank/DDBJ whole genome shotgun (WGS) entry which is preliminary data.</text>
</comment>
<reference evidence="1" key="1">
    <citation type="submission" date="2022-11" db="EMBL/GenBank/DDBJ databases">
        <title>Genome Sequence of Nemania bipapillata.</title>
        <authorList>
            <person name="Buettner E."/>
        </authorList>
    </citation>
    <scope>NUCLEOTIDE SEQUENCE</scope>
    <source>
        <strain evidence="1">CP14</strain>
    </source>
</reference>
<dbReference type="EMBL" id="JAPESX010001418">
    <property type="protein sequence ID" value="KAJ8114371.1"/>
    <property type="molecule type" value="Genomic_DNA"/>
</dbReference>
<sequence>MPAQTRSRGKPSAKSSATTVYRSTAAAPKQQEFPSRRRSAKTYGRSKPRKMKQETLTQMDFTSSAMGNFIDLDEDGEEEVKEEEMEEVELEPPKPKARSRSNRRKTAGDELHIDENPRQSKRRKTLGDSPNPSASSSFHTQTLTQMLSTNDRDDDHWQIEDSQDEDFNSVVGTPRKGSRSHIKSEHLEGTESTVPSLINTAHDSSPTPTEKSTAKATPSKRLRFNIPEDKENITPGRTKPKSPKPKALSTGRQPLQEVPDSDEELDQQLEEDLDETEYETEDDEFGTGDPESPTPKRFQNAIPPVENLEPELASPGTASSLLGRATNPSYDISSVLGHEGVASPEPSTEAEADTPRPSRPETAVVSPTPAPAATQGPETAPSEQDENDDAADNLSPSQDFGYTQGLDSQRLPLDSIRALGPQTPHSDIMVSLHPEHIARIVDRTKNHEFRAWKIPQQVSRIWVYITRPESQLKYMCIFGEPKTPGEVEDENGIGNVDFNQGMKAAKFAYEILQVYELNNPVSLDEMKKKGWVAGAPQKYTYIPPAVVGELTANLSCKTMQITLRSTTQTRQTRLFPQASRHSPLDLIQSRITFASEPETTQFRATFSGYHSEPDVVESSNLSRKIGSSSDPYLQPVRSQ</sequence>
<keyword evidence="2" id="KW-1185">Reference proteome</keyword>
<gene>
    <name evidence="1" type="ORF">ONZ43_g4920</name>
</gene>
<dbReference type="Proteomes" id="UP001153334">
    <property type="component" value="Unassembled WGS sequence"/>
</dbReference>
<protein>
    <submittedName>
        <fullName evidence="1">Uncharacterized protein</fullName>
    </submittedName>
</protein>
<name>A0ACC2IGV9_9PEZI</name>
<proteinExistence type="predicted"/>
<evidence type="ECO:0000313" key="2">
    <source>
        <dbReference type="Proteomes" id="UP001153334"/>
    </source>
</evidence>
<accession>A0ACC2IGV9</accession>
<organism evidence="1 2">
    <name type="scientific">Nemania bipapillata</name>
    <dbReference type="NCBI Taxonomy" id="110536"/>
    <lineage>
        <taxon>Eukaryota</taxon>
        <taxon>Fungi</taxon>
        <taxon>Dikarya</taxon>
        <taxon>Ascomycota</taxon>
        <taxon>Pezizomycotina</taxon>
        <taxon>Sordariomycetes</taxon>
        <taxon>Xylariomycetidae</taxon>
        <taxon>Xylariales</taxon>
        <taxon>Xylariaceae</taxon>
        <taxon>Nemania</taxon>
    </lineage>
</organism>
<evidence type="ECO:0000313" key="1">
    <source>
        <dbReference type="EMBL" id="KAJ8114371.1"/>
    </source>
</evidence>